<dbReference type="eggNOG" id="ENOG502S8MM">
    <property type="taxonomic scope" value="Eukaryota"/>
</dbReference>
<dbReference type="InterPro" id="IPR025476">
    <property type="entry name" value="Helitron_helicase-like"/>
</dbReference>
<dbReference type="EMBL" id="JH687863">
    <property type="protein sequence ID" value="EJD36383.1"/>
    <property type="molecule type" value="Genomic_DNA"/>
</dbReference>
<evidence type="ECO:0000313" key="3">
    <source>
        <dbReference type="EMBL" id="EJD36383.1"/>
    </source>
</evidence>
<evidence type="ECO:0000256" key="1">
    <source>
        <dbReference type="SAM" id="MobiDB-lite"/>
    </source>
</evidence>
<name>J0CYK2_AURST</name>
<keyword evidence="4" id="KW-1185">Reference proteome</keyword>
<feature type="non-terminal residue" evidence="3">
    <location>
        <position position="356"/>
    </location>
</feature>
<dbReference type="OrthoDB" id="10007484at2759"/>
<dbReference type="InParanoid" id="J0CYK2"/>
<dbReference type="AlphaFoldDB" id="J0CYK2"/>
<dbReference type="KEGG" id="adl:AURDEDRAFT_19132"/>
<feature type="domain" description="Helitron helicase-like" evidence="2">
    <location>
        <begin position="3"/>
        <end position="45"/>
    </location>
</feature>
<sequence length="356" mass="39531">MHAFIKAVLGYDANSDTSGVLGKVSAFYGCVEAQGRGTLHCHMLVWIDGALNPNEIRDKVLADIDGEFAHRLLRHLLETISNCVPPAVDNPDISIPSDKYHASSVLGPDLDISDDLIGPTLQKDLHNIVLKSQLHGHRATCYKYWKGPPQPKVCRFDLDAANYCPESSINPESGELNLRCLDGLVNNYNDTMISCLRCNMDLKFIGSGPSAKAVLYYITDYITKSPLKAHVSYAALQLAVHKVGELDIDRHDNAMRAKRLLQKCAHAMISHQELSAQQVASYLTDEEDHFTSHQFSNLFWIAFEKLIESQSPSPECYSYLTVNSNQDDNNTPSEVDDSDDSDDDNVSVNSINTEDD</sequence>
<protein>
    <recommendedName>
        <fullName evidence="2">Helitron helicase-like domain-containing protein</fullName>
    </recommendedName>
</protein>
<feature type="compositionally biased region" description="Polar residues" evidence="1">
    <location>
        <begin position="322"/>
        <end position="333"/>
    </location>
</feature>
<feature type="compositionally biased region" description="Acidic residues" evidence="1">
    <location>
        <begin position="334"/>
        <end position="345"/>
    </location>
</feature>
<proteinExistence type="predicted"/>
<reference evidence="4" key="1">
    <citation type="journal article" date="2012" name="Science">
        <title>The Paleozoic origin of enzymatic lignin decomposition reconstructed from 31 fungal genomes.</title>
        <authorList>
            <person name="Floudas D."/>
            <person name="Binder M."/>
            <person name="Riley R."/>
            <person name="Barry K."/>
            <person name="Blanchette R.A."/>
            <person name="Henrissat B."/>
            <person name="Martinez A.T."/>
            <person name="Otillar R."/>
            <person name="Spatafora J.W."/>
            <person name="Yadav J.S."/>
            <person name="Aerts A."/>
            <person name="Benoit I."/>
            <person name="Boyd A."/>
            <person name="Carlson A."/>
            <person name="Copeland A."/>
            <person name="Coutinho P.M."/>
            <person name="de Vries R.P."/>
            <person name="Ferreira P."/>
            <person name="Findley K."/>
            <person name="Foster B."/>
            <person name="Gaskell J."/>
            <person name="Glotzer D."/>
            <person name="Gorecki P."/>
            <person name="Heitman J."/>
            <person name="Hesse C."/>
            <person name="Hori C."/>
            <person name="Igarashi K."/>
            <person name="Jurgens J.A."/>
            <person name="Kallen N."/>
            <person name="Kersten P."/>
            <person name="Kohler A."/>
            <person name="Kuees U."/>
            <person name="Kumar T.K.A."/>
            <person name="Kuo A."/>
            <person name="LaButti K."/>
            <person name="Larrondo L.F."/>
            <person name="Lindquist E."/>
            <person name="Ling A."/>
            <person name="Lombard V."/>
            <person name="Lucas S."/>
            <person name="Lundell T."/>
            <person name="Martin R."/>
            <person name="McLaughlin D.J."/>
            <person name="Morgenstern I."/>
            <person name="Morin E."/>
            <person name="Murat C."/>
            <person name="Nagy L.G."/>
            <person name="Nolan M."/>
            <person name="Ohm R.A."/>
            <person name="Patyshakuliyeva A."/>
            <person name="Rokas A."/>
            <person name="Ruiz-Duenas F.J."/>
            <person name="Sabat G."/>
            <person name="Salamov A."/>
            <person name="Samejima M."/>
            <person name="Schmutz J."/>
            <person name="Slot J.C."/>
            <person name="St John F."/>
            <person name="Stenlid J."/>
            <person name="Sun H."/>
            <person name="Sun S."/>
            <person name="Syed K."/>
            <person name="Tsang A."/>
            <person name="Wiebenga A."/>
            <person name="Young D."/>
            <person name="Pisabarro A."/>
            <person name="Eastwood D.C."/>
            <person name="Martin F."/>
            <person name="Cullen D."/>
            <person name="Grigoriev I.V."/>
            <person name="Hibbett D.S."/>
        </authorList>
    </citation>
    <scope>NUCLEOTIDE SEQUENCE [LARGE SCALE GENOMIC DNA]</scope>
    <source>
        <strain evidence="4">TFB10046</strain>
    </source>
</reference>
<evidence type="ECO:0000259" key="2">
    <source>
        <dbReference type="Pfam" id="PF14214"/>
    </source>
</evidence>
<accession>J0CYK2</accession>
<feature type="region of interest" description="Disordered" evidence="1">
    <location>
        <begin position="322"/>
        <end position="356"/>
    </location>
</feature>
<dbReference type="Pfam" id="PF14214">
    <property type="entry name" value="Helitron_like_N"/>
    <property type="match status" value="1"/>
</dbReference>
<evidence type="ECO:0000313" key="4">
    <source>
        <dbReference type="Proteomes" id="UP000006514"/>
    </source>
</evidence>
<dbReference type="Proteomes" id="UP000006514">
    <property type="component" value="Unassembled WGS sequence"/>
</dbReference>
<gene>
    <name evidence="3" type="ORF">AURDEDRAFT_19132</name>
</gene>
<dbReference type="OMA" id="TCYKYWK"/>
<organism evidence="3 4">
    <name type="scientific">Auricularia subglabra (strain TFB-10046 / SS5)</name>
    <name type="common">White-rot fungus</name>
    <name type="synonym">Auricularia delicata (strain TFB10046)</name>
    <dbReference type="NCBI Taxonomy" id="717982"/>
    <lineage>
        <taxon>Eukaryota</taxon>
        <taxon>Fungi</taxon>
        <taxon>Dikarya</taxon>
        <taxon>Basidiomycota</taxon>
        <taxon>Agaricomycotina</taxon>
        <taxon>Agaricomycetes</taxon>
        <taxon>Auriculariales</taxon>
        <taxon>Auriculariaceae</taxon>
        <taxon>Auricularia</taxon>
    </lineage>
</organism>